<reference evidence="1 2" key="1">
    <citation type="submission" date="2020-10" db="EMBL/GenBank/DDBJ databases">
        <title>Haloactinobacterium sp. RN3S43, a bacterium isolated from saline soil.</title>
        <authorList>
            <person name="Sun J.-Q."/>
        </authorList>
    </citation>
    <scope>NUCLEOTIDE SEQUENCE [LARGE SCALE GENOMIC DNA]</scope>
    <source>
        <strain evidence="1 2">RN3S43</strain>
    </source>
</reference>
<sequence>MRCSSNPIVDVREVMRLTGASQARAYATIERLTDADVLRPITQSGRDEADLMVNRLRLH</sequence>
<evidence type="ECO:0000313" key="1">
    <source>
        <dbReference type="EMBL" id="QOR70930.1"/>
    </source>
</evidence>
<dbReference type="KEGG" id="halt:IM660_01025"/>
<evidence type="ECO:0000313" key="2">
    <source>
        <dbReference type="Proteomes" id="UP000593758"/>
    </source>
</evidence>
<dbReference type="EMBL" id="CP063169">
    <property type="protein sequence ID" value="QOR70930.1"/>
    <property type="molecule type" value="Genomic_DNA"/>
</dbReference>
<accession>A0A7M1STN5</accession>
<keyword evidence="2" id="KW-1185">Reference proteome</keyword>
<dbReference type="RefSeq" id="WP_193497600.1">
    <property type="nucleotide sequence ID" value="NZ_CP063169.1"/>
</dbReference>
<protein>
    <submittedName>
        <fullName evidence="1">Uncharacterized protein</fullName>
    </submittedName>
</protein>
<organism evidence="1 2">
    <name type="scientific">Ruania alkalisoli</name>
    <dbReference type="NCBI Taxonomy" id="2779775"/>
    <lineage>
        <taxon>Bacteria</taxon>
        <taxon>Bacillati</taxon>
        <taxon>Actinomycetota</taxon>
        <taxon>Actinomycetes</taxon>
        <taxon>Micrococcales</taxon>
        <taxon>Ruaniaceae</taxon>
        <taxon>Ruania</taxon>
    </lineage>
</organism>
<dbReference type="AlphaFoldDB" id="A0A7M1STN5"/>
<proteinExistence type="predicted"/>
<name>A0A7M1STN5_9MICO</name>
<dbReference type="Proteomes" id="UP000593758">
    <property type="component" value="Chromosome"/>
</dbReference>
<gene>
    <name evidence="1" type="ORF">IM660_01025</name>
</gene>